<gene>
    <name evidence="13" type="ORF">C0068_01885</name>
</gene>
<dbReference type="Gene3D" id="3.30.565.10">
    <property type="entry name" value="Histidine kinase-like ATPase, C-terminal domain"/>
    <property type="match status" value="1"/>
</dbReference>
<dbReference type="SUPFAM" id="SSF55874">
    <property type="entry name" value="ATPase domain of HSP90 chaperone/DNA topoisomerase II/histidine kinase"/>
    <property type="match status" value="1"/>
</dbReference>
<dbReference type="Pfam" id="PF00512">
    <property type="entry name" value="HisKA"/>
    <property type="match status" value="1"/>
</dbReference>
<evidence type="ECO:0000313" key="14">
    <source>
        <dbReference type="Proteomes" id="UP000237222"/>
    </source>
</evidence>
<dbReference type="PROSITE" id="PS50110">
    <property type="entry name" value="RESPONSE_REGULATORY"/>
    <property type="match status" value="1"/>
</dbReference>
<dbReference type="InterPro" id="IPR036890">
    <property type="entry name" value="HATPase_C_sf"/>
</dbReference>
<dbReference type="Gene3D" id="3.40.50.2300">
    <property type="match status" value="1"/>
</dbReference>
<dbReference type="SMART" id="SM00388">
    <property type="entry name" value="HisKA"/>
    <property type="match status" value="1"/>
</dbReference>
<dbReference type="SMART" id="SM00304">
    <property type="entry name" value="HAMP"/>
    <property type="match status" value="1"/>
</dbReference>
<dbReference type="EMBL" id="PQGG01000006">
    <property type="protein sequence ID" value="POP54429.1"/>
    <property type="molecule type" value="Genomic_DNA"/>
</dbReference>
<accession>A0A2S4HKF5</accession>
<evidence type="ECO:0000259" key="12">
    <source>
        <dbReference type="PROSITE" id="PS50885"/>
    </source>
</evidence>
<dbReference type="InterPro" id="IPR004358">
    <property type="entry name" value="Sig_transdc_His_kin-like_C"/>
</dbReference>
<evidence type="ECO:0000256" key="2">
    <source>
        <dbReference type="ARBA" id="ARBA00004370"/>
    </source>
</evidence>
<protein>
    <recommendedName>
        <fullName evidence="3">histidine kinase</fullName>
        <ecNumber evidence="3">2.7.13.3</ecNumber>
    </recommendedName>
</protein>
<feature type="domain" description="Response regulatory" evidence="11">
    <location>
        <begin position="514"/>
        <end position="627"/>
    </location>
</feature>
<dbReference type="Proteomes" id="UP000237222">
    <property type="component" value="Unassembled WGS sequence"/>
</dbReference>
<dbReference type="InterPro" id="IPR005467">
    <property type="entry name" value="His_kinase_dom"/>
</dbReference>
<evidence type="ECO:0000256" key="7">
    <source>
        <dbReference type="ARBA" id="ARBA00023012"/>
    </source>
</evidence>
<organism evidence="13 14">
    <name type="scientific">Zhongshania marina</name>
    <dbReference type="NCBI Taxonomy" id="2304603"/>
    <lineage>
        <taxon>Bacteria</taxon>
        <taxon>Pseudomonadati</taxon>
        <taxon>Pseudomonadota</taxon>
        <taxon>Gammaproteobacteria</taxon>
        <taxon>Cellvibrionales</taxon>
        <taxon>Spongiibacteraceae</taxon>
        <taxon>Zhongshania</taxon>
    </lineage>
</organism>
<dbReference type="RefSeq" id="WP_103682801.1">
    <property type="nucleotide sequence ID" value="NZ_PQGG01000006.1"/>
</dbReference>
<evidence type="ECO:0000256" key="4">
    <source>
        <dbReference type="ARBA" id="ARBA00022553"/>
    </source>
</evidence>
<evidence type="ECO:0000256" key="1">
    <source>
        <dbReference type="ARBA" id="ARBA00000085"/>
    </source>
</evidence>
<name>A0A2S4HKF5_9GAMM</name>
<dbReference type="PRINTS" id="PR00344">
    <property type="entry name" value="BCTRLSENSOR"/>
</dbReference>
<dbReference type="Gene3D" id="1.10.287.130">
    <property type="match status" value="1"/>
</dbReference>
<dbReference type="GO" id="GO:0005886">
    <property type="term" value="C:plasma membrane"/>
    <property type="evidence" value="ECO:0007669"/>
    <property type="project" value="TreeGrafter"/>
</dbReference>
<dbReference type="PANTHER" id="PTHR43047">
    <property type="entry name" value="TWO-COMPONENT HISTIDINE PROTEIN KINASE"/>
    <property type="match status" value="1"/>
</dbReference>
<evidence type="ECO:0000256" key="5">
    <source>
        <dbReference type="ARBA" id="ARBA00022679"/>
    </source>
</evidence>
<feature type="transmembrane region" description="Helical" evidence="9">
    <location>
        <begin position="179"/>
        <end position="198"/>
    </location>
</feature>
<dbReference type="OrthoDB" id="9770795at2"/>
<dbReference type="Gene3D" id="6.10.340.10">
    <property type="match status" value="1"/>
</dbReference>
<dbReference type="CDD" id="cd06225">
    <property type="entry name" value="HAMP"/>
    <property type="match status" value="1"/>
</dbReference>
<keyword evidence="9" id="KW-0812">Transmembrane</keyword>
<evidence type="ECO:0000259" key="11">
    <source>
        <dbReference type="PROSITE" id="PS50110"/>
    </source>
</evidence>
<dbReference type="SMART" id="SM00387">
    <property type="entry name" value="HATPase_c"/>
    <property type="match status" value="1"/>
</dbReference>
<comment type="catalytic activity">
    <reaction evidence="1">
        <text>ATP + protein L-histidine = ADP + protein N-phospho-L-histidine.</text>
        <dbReference type="EC" id="2.7.13.3"/>
    </reaction>
</comment>
<evidence type="ECO:0000259" key="10">
    <source>
        <dbReference type="PROSITE" id="PS50109"/>
    </source>
</evidence>
<feature type="domain" description="Histidine kinase" evidence="10">
    <location>
        <begin position="274"/>
        <end position="499"/>
    </location>
</feature>
<evidence type="ECO:0000313" key="13">
    <source>
        <dbReference type="EMBL" id="POP54429.1"/>
    </source>
</evidence>
<feature type="modified residue" description="4-aspartylphosphate" evidence="8">
    <location>
        <position position="563"/>
    </location>
</feature>
<dbReference type="CDD" id="cd16922">
    <property type="entry name" value="HATPase_EvgS-ArcB-TorS-like"/>
    <property type="match status" value="1"/>
</dbReference>
<dbReference type="PANTHER" id="PTHR43047:SF72">
    <property type="entry name" value="OSMOSENSING HISTIDINE PROTEIN KINASE SLN1"/>
    <property type="match status" value="1"/>
</dbReference>
<dbReference type="Pfam" id="PF00072">
    <property type="entry name" value="Response_reg"/>
    <property type="match status" value="1"/>
</dbReference>
<dbReference type="Pfam" id="PF02518">
    <property type="entry name" value="HATPase_c"/>
    <property type="match status" value="1"/>
</dbReference>
<dbReference type="SUPFAM" id="SSF52172">
    <property type="entry name" value="CheY-like"/>
    <property type="match status" value="1"/>
</dbReference>
<dbReference type="InterPro" id="IPR001789">
    <property type="entry name" value="Sig_transdc_resp-reg_receiver"/>
</dbReference>
<keyword evidence="6" id="KW-0418">Kinase</keyword>
<dbReference type="CDD" id="cd00082">
    <property type="entry name" value="HisKA"/>
    <property type="match status" value="1"/>
</dbReference>
<evidence type="ECO:0000256" key="8">
    <source>
        <dbReference type="PROSITE-ProRule" id="PRU00169"/>
    </source>
</evidence>
<dbReference type="SMART" id="SM00448">
    <property type="entry name" value="REC"/>
    <property type="match status" value="1"/>
</dbReference>
<dbReference type="InterPro" id="IPR011006">
    <property type="entry name" value="CheY-like_superfamily"/>
</dbReference>
<dbReference type="GO" id="GO:0009927">
    <property type="term" value="F:histidine phosphotransfer kinase activity"/>
    <property type="evidence" value="ECO:0007669"/>
    <property type="project" value="TreeGrafter"/>
</dbReference>
<dbReference type="InterPro" id="IPR003594">
    <property type="entry name" value="HATPase_dom"/>
</dbReference>
<evidence type="ECO:0000256" key="3">
    <source>
        <dbReference type="ARBA" id="ARBA00012438"/>
    </source>
</evidence>
<dbReference type="PROSITE" id="PS50109">
    <property type="entry name" value="HIS_KIN"/>
    <property type="match status" value="1"/>
</dbReference>
<sequence length="732" mass="80946">MSFTRRLTLSFVAILVLSLGSVLIQIWGNDTRRRNVWLLQHVIRTQSELNDFSQRMYSAHRKILVVDALAESGAQNGVTAEERSELLGGIEALAALEEELSGDLQEYLEEGGYEPLEASLLLEYWQQFLLGNGSPTGEELQREYDALSSRISANEWYLLARSDEINMGLREVVSRTNKVALGVFLLALITTFVLGYYMTRYTRRAIRQLQKGTSEWGGGNFDYSIGDMGHDEFGQLANSFNDMAASLRQAMGRVREASRRADAANQAKSGFLANMSHELRTPMNAIIGYSEMLLEEIAEEEQLSVNDLQPDLEKIQLAGKHLLTLINDVLDISKIESGRMAVYWEDVALETVLRDVEITVAPLMEKNGNTLRCEFNLQNARIRTDVTRLRQILLNLLSNAAKFTRAGDVHLTVSELAEGGRNYLLAEVKDTGIGMSEEQLGRVFDAFVQADLSTTKQYGGSGLGLTISRKFAELLGGTITASSELGLGSRFELRLPIDVSDSKFANLEKNASGDILVIDDDLAALDLSHRALSREGYRVRTASSGAEGLAMAKEHRPDLVVLDVMMPGLDGWQVLHSLRGDAVLGSVPVLMLSMLNEHDLGLLLGASGYLVKPVESAELTAVVRDLLPATAVGNMLLIEEGDILAQVIEQLPGAEHWKIYHTGDLARVAELLTELPWQLIVMGPHNDSSQISRLVAHLRTEHWRTVPVLMAQTEEEIQSLREQLGAYLNRGA</sequence>
<dbReference type="SUPFAM" id="SSF158472">
    <property type="entry name" value="HAMP domain-like"/>
    <property type="match status" value="1"/>
</dbReference>
<dbReference type="InterPro" id="IPR003661">
    <property type="entry name" value="HisK_dim/P_dom"/>
</dbReference>
<proteinExistence type="predicted"/>
<dbReference type="SUPFAM" id="SSF47384">
    <property type="entry name" value="Homodimeric domain of signal transducing histidine kinase"/>
    <property type="match status" value="1"/>
</dbReference>
<keyword evidence="9" id="KW-1133">Transmembrane helix</keyword>
<evidence type="ECO:0000256" key="9">
    <source>
        <dbReference type="SAM" id="Phobius"/>
    </source>
</evidence>
<dbReference type="InterPro" id="IPR036097">
    <property type="entry name" value="HisK_dim/P_sf"/>
</dbReference>
<dbReference type="GO" id="GO:0000155">
    <property type="term" value="F:phosphorelay sensor kinase activity"/>
    <property type="evidence" value="ECO:0007669"/>
    <property type="project" value="InterPro"/>
</dbReference>
<keyword evidence="4 8" id="KW-0597">Phosphoprotein</keyword>
<dbReference type="PROSITE" id="PS50885">
    <property type="entry name" value="HAMP"/>
    <property type="match status" value="1"/>
</dbReference>
<keyword evidence="5" id="KW-0808">Transferase</keyword>
<comment type="caution">
    <text evidence="13">The sequence shown here is derived from an EMBL/GenBank/DDBJ whole genome shotgun (WGS) entry which is preliminary data.</text>
</comment>
<dbReference type="FunFam" id="3.30.565.10:FF:000010">
    <property type="entry name" value="Sensor histidine kinase RcsC"/>
    <property type="match status" value="1"/>
</dbReference>
<keyword evidence="7" id="KW-0902">Two-component regulatory system</keyword>
<dbReference type="EC" id="2.7.13.3" evidence="3"/>
<reference evidence="13 14" key="1">
    <citation type="submission" date="2018-01" db="EMBL/GenBank/DDBJ databases">
        <authorList>
            <person name="Yu X.-D."/>
        </authorList>
    </citation>
    <scope>NUCLEOTIDE SEQUENCE [LARGE SCALE GENOMIC DNA]</scope>
    <source>
        <strain evidence="13 14">ZX-21</strain>
    </source>
</reference>
<comment type="subcellular location">
    <subcellularLocation>
        <location evidence="2">Membrane</location>
    </subcellularLocation>
</comment>
<dbReference type="AlphaFoldDB" id="A0A2S4HKF5"/>
<dbReference type="Pfam" id="PF00672">
    <property type="entry name" value="HAMP"/>
    <property type="match status" value="1"/>
</dbReference>
<dbReference type="CDD" id="cd17574">
    <property type="entry name" value="REC_OmpR"/>
    <property type="match status" value="1"/>
</dbReference>
<evidence type="ECO:0000256" key="6">
    <source>
        <dbReference type="ARBA" id="ARBA00022777"/>
    </source>
</evidence>
<keyword evidence="9" id="KW-0472">Membrane</keyword>
<feature type="domain" description="HAMP" evidence="12">
    <location>
        <begin position="200"/>
        <end position="252"/>
    </location>
</feature>
<dbReference type="InterPro" id="IPR003660">
    <property type="entry name" value="HAMP_dom"/>
</dbReference>